<organism evidence="1 2">
    <name type="scientific">Mycolicibacter nonchromogenicus</name>
    <name type="common">Mycobacterium nonchromogenicum</name>
    <dbReference type="NCBI Taxonomy" id="1782"/>
    <lineage>
        <taxon>Bacteria</taxon>
        <taxon>Bacillati</taxon>
        <taxon>Actinomycetota</taxon>
        <taxon>Actinomycetes</taxon>
        <taxon>Mycobacteriales</taxon>
        <taxon>Mycobacteriaceae</taxon>
        <taxon>Mycolicibacter</taxon>
    </lineage>
</organism>
<proteinExistence type="predicted"/>
<keyword evidence="2" id="KW-1185">Reference proteome</keyword>
<dbReference type="SUPFAM" id="SSF48452">
    <property type="entry name" value="TPR-like"/>
    <property type="match status" value="3"/>
</dbReference>
<evidence type="ECO:0000313" key="1">
    <source>
        <dbReference type="EMBL" id="ORW26211.1"/>
    </source>
</evidence>
<evidence type="ECO:0008006" key="3">
    <source>
        <dbReference type="Google" id="ProtNLM"/>
    </source>
</evidence>
<dbReference type="STRING" id="1782.AWC18_01390"/>
<dbReference type="Pfam" id="PF13424">
    <property type="entry name" value="TPR_12"/>
    <property type="match status" value="2"/>
</dbReference>
<name>A0A1X1ZSZ8_MYCNO</name>
<dbReference type="Proteomes" id="UP000193108">
    <property type="component" value="Unassembled WGS sequence"/>
</dbReference>
<sequence>MASAFLLSLESVTGGRSGEHTRRVLEIIACLSPEGVPREVLYRIAENDGANLTESVIDQTLESCVGSSLLQWSEDGHLVIMHRLTARVMREAAIAKGRLNDVLADCAALLEGQTIPEDQAWSQRDFGAQLASQIEALWTAAGHLLDNGAVRGAGELVDRLLSLRFWSVRQLWKSADLAFAVRLGEQVVADSSRVKGDADPRSITAAFNLALCYESAGRLRQAIPLLERVAESQEELHGAASAETLEAKQQLAAALRSAGRIHDAMQMFEQVLPAREEVLGDAHRATIATRIDLAGTYESVGRLAEAIPLFEAGLQQRIAVLGDLHSHTLSARKHLAAAYESAGRTQEAIDLFQTTLAQRQSVLGVDHPHTLISWNDLAHAYESNGRLDDANLLYRQNAEDRTRILGQDHPDTISSWDDLAFSAFLLGQLDTAEQICCDVSARANAILGEGHPNAINLLSTSAWCRLANDAPSDAVDRFSKVFVARQHLLGDEYPDSIVARHDLGIAQFLMSNTHGAFESLARAKSDFERILGADHPITQNVTMNASMLRSLPQATRVRWVDIRDSVKIPRWRPGRRIVKRPLD</sequence>
<dbReference type="SMART" id="SM00028">
    <property type="entry name" value="TPR"/>
    <property type="match status" value="4"/>
</dbReference>
<protein>
    <recommendedName>
        <fullName evidence="3">Tetratricopeptide repeat protein</fullName>
    </recommendedName>
</protein>
<dbReference type="PANTHER" id="PTHR46082:SF6">
    <property type="entry name" value="AAA+ ATPASE DOMAIN-CONTAINING PROTEIN-RELATED"/>
    <property type="match status" value="1"/>
</dbReference>
<comment type="caution">
    <text evidence="1">The sequence shown here is derived from an EMBL/GenBank/DDBJ whole genome shotgun (WGS) entry which is preliminary data.</text>
</comment>
<dbReference type="Pfam" id="PF13374">
    <property type="entry name" value="TPR_10"/>
    <property type="match status" value="1"/>
</dbReference>
<dbReference type="EMBL" id="LQPI01000004">
    <property type="protein sequence ID" value="ORW26211.1"/>
    <property type="molecule type" value="Genomic_DNA"/>
</dbReference>
<accession>A0A1X1ZSZ8</accession>
<dbReference type="PANTHER" id="PTHR46082">
    <property type="entry name" value="ATP/GTP-BINDING PROTEIN-RELATED"/>
    <property type="match status" value="1"/>
</dbReference>
<dbReference type="InterPro" id="IPR011990">
    <property type="entry name" value="TPR-like_helical_dom_sf"/>
</dbReference>
<dbReference type="InterPro" id="IPR019734">
    <property type="entry name" value="TPR_rpt"/>
</dbReference>
<gene>
    <name evidence="1" type="ORF">AWC18_01390</name>
</gene>
<dbReference type="AlphaFoldDB" id="A0A1X1ZSZ8"/>
<reference evidence="1 2" key="1">
    <citation type="submission" date="2016-01" db="EMBL/GenBank/DDBJ databases">
        <title>The new phylogeny of the genus Mycobacterium.</title>
        <authorList>
            <person name="Tarcisio F."/>
            <person name="Conor M."/>
            <person name="Antonella G."/>
            <person name="Elisabetta G."/>
            <person name="Giulia F.S."/>
            <person name="Sara T."/>
            <person name="Anna F."/>
            <person name="Clotilde B."/>
            <person name="Roberto B."/>
            <person name="Veronica D.S."/>
            <person name="Fabio R."/>
            <person name="Monica P."/>
            <person name="Olivier J."/>
            <person name="Enrico T."/>
            <person name="Nicola S."/>
        </authorList>
    </citation>
    <scope>NUCLEOTIDE SEQUENCE [LARGE SCALE GENOMIC DNA]</scope>
    <source>
        <strain evidence="1 2">DSM 44164</strain>
    </source>
</reference>
<evidence type="ECO:0000313" key="2">
    <source>
        <dbReference type="Proteomes" id="UP000193108"/>
    </source>
</evidence>
<dbReference type="Gene3D" id="1.25.40.10">
    <property type="entry name" value="Tetratricopeptide repeat domain"/>
    <property type="match status" value="2"/>
</dbReference>
<dbReference type="InterPro" id="IPR053137">
    <property type="entry name" value="NLR-like"/>
</dbReference>